<dbReference type="Gene3D" id="3.40.50.300">
    <property type="entry name" value="P-loop containing nucleotide triphosphate hydrolases"/>
    <property type="match status" value="1"/>
</dbReference>
<dbReference type="InterPro" id="IPR003593">
    <property type="entry name" value="AAA+_ATPase"/>
</dbReference>
<dbReference type="SUPFAM" id="SSF52540">
    <property type="entry name" value="P-loop containing nucleoside triphosphate hydrolases"/>
    <property type="match status" value="1"/>
</dbReference>
<keyword evidence="2" id="KW-0547">Nucleotide-binding</keyword>
<dbReference type="InterPro" id="IPR011990">
    <property type="entry name" value="TPR-like_helical_dom_sf"/>
</dbReference>
<dbReference type="Pfam" id="PF13191">
    <property type="entry name" value="AAA_16"/>
    <property type="match status" value="1"/>
</dbReference>
<reference evidence="2" key="1">
    <citation type="submission" date="2020-01" db="EMBL/GenBank/DDBJ databases">
        <title>Insect and environment-associated Actinomycetes.</title>
        <authorList>
            <person name="Currrie C."/>
            <person name="Chevrette M."/>
            <person name="Carlson C."/>
            <person name="Stubbendieck R."/>
            <person name="Wendt-Pienkowski E."/>
        </authorList>
    </citation>
    <scope>NUCLEOTIDE SEQUENCE</scope>
    <source>
        <strain evidence="2">SID14436</strain>
    </source>
</reference>
<dbReference type="GO" id="GO:0005524">
    <property type="term" value="F:ATP binding"/>
    <property type="evidence" value="ECO:0007669"/>
    <property type="project" value="UniProtKB-KW"/>
</dbReference>
<dbReference type="RefSeq" id="WP_164438922.1">
    <property type="nucleotide sequence ID" value="NZ_JAAGMD010000789.1"/>
</dbReference>
<name>A0A6G3R2L8_9ACTN</name>
<evidence type="ECO:0000313" key="2">
    <source>
        <dbReference type="EMBL" id="NEA89845.1"/>
    </source>
</evidence>
<evidence type="ECO:0000259" key="1">
    <source>
        <dbReference type="SMART" id="SM00382"/>
    </source>
</evidence>
<accession>A0A6G3R2L8</accession>
<dbReference type="SUPFAM" id="SSF48452">
    <property type="entry name" value="TPR-like"/>
    <property type="match status" value="1"/>
</dbReference>
<dbReference type="SMART" id="SM00382">
    <property type="entry name" value="AAA"/>
    <property type="match status" value="1"/>
</dbReference>
<dbReference type="EMBL" id="JAAGMD010000789">
    <property type="protein sequence ID" value="NEA89845.1"/>
    <property type="molecule type" value="Genomic_DNA"/>
</dbReference>
<keyword evidence="2" id="KW-0067">ATP-binding</keyword>
<proteinExistence type="predicted"/>
<organism evidence="2">
    <name type="scientific">Streptomyces sp. SID14436</name>
    <dbReference type="NCBI Taxonomy" id="2706070"/>
    <lineage>
        <taxon>Bacteria</taxon>
        <taxon>Bacillati</taxon>
        <taxon>Actinomycetota</taxon>
        <taxon>Actinomycetes</taxon>
        <taxon>Kitasatosporales</taxon>
        <taxon>Streptomycetaceae</taxon>
        <taxon>Streptomyces</taxon>
    </lineage>
</organism>
<dbReference type="InterPro" id="IPR027417">
    <property type="entry name" value="P-loop_NTPase"/>
</dbReference>
<dbReference type="AlphaFoldDB" id="A0A6G3R2L8"/>
<dbReference type="InterPro" id="IPR041664">
    <property type="entry name" value="AAA_16"/>
</dbReference>
<sequence>MEPVGRRRELAAVRHLVDQALAGSGGHLLVTGPPGAGKSHLTQYAEQFAAARGLRTHRLAADAGTDPPASRLLGGLAAVTGRPVPPADARTEEIDALFLAVAEGPPCLLVADDLDAGPGADPVLPDVLVAPPHAAGGTDDADLPWDVRLFSRLAGHLAAGATAVLATTRQPTGLPNELRLGGLDEAELSQLVGDLPADALRAVRLASAGMPGAALAAAHQLAAAGSGSGSGSGEEDPVAYLALTTPSRASFLDPDTRLIRLLEAAGTRPLPARTRARVLARLARELLSDPSDTRRPALTEEALSLARRSGSPGTIAEVLDSRLHALWDPAAAHERLETAAEIITQARLAGDIAAERRGLMWRFTALTELGDLTAAEAALTSYARTGELSGDAETLAVVTARQSMLAAIRGRLEEAASLASEVERLGRRAGMVDTARLTGSLRGGISTLRGDWESTLAPWQALARRLPGHFFSATAARALAESGRLDEAELELERLLPSVLAGSGPRWLGAVADLAVVASRSRTTDAARHLYTALLPYRGRLVVWGGANTVTGPVDHYLGLLSAHLGDLDRAIADFDAAHTWESRNGTLPWLAQTLAARAEALRARQGEGDAVRARDDQDRARSIAQRLGMRGLLAALAPAGDTWRLTRVDGGWLLEAGSESARLSDTRGMGYLRSLLAAPGQDIPALDLAAGGRGLRAPDGDPVLDAAALAGYRKRLAQLDQALDAADRAGDVDRARDVHRERNAIVAELRRAGGLGGRVRAISAEAERARVSATRALWAAVKRIEAAAPLAGAHLRASLRSGRTFCYRPAAGGPDRWQV</sequence>
<feature type="domain" description="AAA+ ATPase" evidence="1">
    <location>
        <begin position="24"/>
        <end position="192"/>
    </location>
</feature>
<dbReference type="Gene3D" id="1.25.40.10">
    <property type="entry name" value="Tetratricopeptide repeat domain"/>
    <property type="match status" value="1"/>
</dbReference>
<dbReference type="CDD" id="cd00009">
    <property type="entry name" value="AAA"/>
    <property type="match status" value="1"/>
</dbReference>
<gene>
    <name evidence="2" type="ORF">G3I53_28335</name>
</gene>
<comment type="caution">
    <text evidence="2">The sequence shown here is derived from an EMBL/GenBank/DDBJ whole genome shotgun (WGS) entry which is preliminary data.</text>
</comment>
<protein>
    <submittedName>
        <fullName evidence="2">ATP-binding protein</fullName>
    </submittedName>
</protein>